<dbReference type="Pfam" id="PF03781">
    <property type="entry name" value="FGE-sulfatase"/>
    <property type="match status" value="1"/>
</dbReference>
<name>A0AA46HWR9_9BURK</name>
<keyword evidence="2" id="KW-0408">Iron</keyword>
<accession>A0AA46HWR9</accession>
<dbReference type="Pfam" id="PF12867">
    <property type="entry name" value="DinB_2"/>
    <property type="match status" value="1"/>
</dbReference>
<evidence type="ECO:0000256" key="2">
    <source>
        <dbReference type="ARBA" id="ARBA00023004"/>
    </source>
</evidence>
<dbReference type="InterPro" id="IPR042095">
    <property type="entry name" value="SUMF_sf"/>
</dbReference>
<keyword evidence="1" id="KW-0560">Oxidoreductase</keyword>
<evidence type="ECO:0000259" key="4">
    <source>
        <dbReference type="Pfam" id="PF03781"/>
    </source>
</evidence>
<sequence length="397" mass="44946">MDIDSPEMRSAGRDLLSLALIDSRNCTLHRFGAFEHAQPVLPSPELNPPLWELGHVGWFQEYWIARNVERHRGPEADGTRPRLASIEPRADRLYDPVRVPHEQRWTLSLPDAEATRAYLVDTLETTLDLLARAPETDAGLHFFRLALFHEDRHAEALARMAQALGLPMPELSWPVPFALRPAVHVPATRWRLGCEPGRGFVFDNECGAHDCPVAEFEIDAQPVTWAQYVEFIEDGGYDERGWWSPEGWAWLQATGRRAPRYVEQVRHGVLVQRGDMMVRAAMNAPVMHVSWHEAQAWCRWAGRRLPTELEWETAAGVAAGRGFRWGEVWEWTASRYAPYPGSERPRQAAEGAPPAGGLRVLRGASFATRPRMKHLKGRLACAPERDDLFCGFRSCAV</sequence>
<dbReference type="EMBL" id="SLXF01000002">
    <property type="protein sequence ID" value="TCP08736.1"/>
    <property type="molecule type" value="Genomic_DNA"/>
</dbReference>
<dbReference type="PANTHER" id="PTHR23150">
    <property type="entry name" value="SULFATASE MODIFYING FACTOR 1, 2"/>
    <property type="match status" value="1"/>
</dbReference>
<dbReference type="Proteomes" id="UP000294772">
    <property type="component" value="Unassembled WGS sequence"/>
</dbReference>
<comment type="caution">
    <text evidence="6">The sequence shown here is derived from an EMBL/GenBank/DDBJ whole genome shotgun (WGS) entry which is preliminary data.</text>
</comment>
<evidence type="ECO:0000313" key="7">
    <source>
        <dbReference type="Proteomes" id="UP000294772"/>
    </source>
</evidence>
<dbReference type="InterPro" id="IPR024775">
    <property type="entry name" value="DinB-like"/>
</dbReference>
<dbReference type="GO" id="GO:0120147">
    <property type="term" value="F:formylglycine-generating oxidase activity"/>
    <property type="evidence" value="ECO:0007669"/>
    <property type="project" value="TreeGrafter"/>
</dbReference>
<reference evidence="6 7" key="1">
    <citation type="submission" date="2019-03" db="EMBL/GenBank/DDBJ databases">
        <title>Genomic Encyclopedia of Type Strains, Phase IV (KMG-IV): sequencing the most valuable type-strain genomes for metagenomic binning, comparative biology and taxonomic classification.</title>
        <authorList>
            <person name="Goeker M."/>
        </authorList>
    </citation>
    <scope>NUCLEOTIDE SEQUENCE [LARGE SCALE GENOMIC DNA]</scope>
    <source>
        <strain evidence="6 7">DSM 15264</strain>
    </source>
</reference>
<protein>
    <submittedName>
        <fullName evidence="6">Ergothioneine biosynthesis protein EgtB</fullName>
    </submittedName>
</protein>
<dbReference type="InterPro" id="IPR016187">
    <property type="entry name" value="CTDL_fold"/>
</dbReference>
<feature type="domain" description="DinB-like" evidence="5">
    <location>
        <begin position="38"/>
        <end position="154"/>
    </location>
</feature>
<evidence type="ECO:0000313" key="6">
    <source>
        <dbReference type="EMBL" id="TCP08736.1"/>
    </source>
</evidence>
<dbReference type="InterPro" id="IPR005532">
    <property type="entry name" value="SUMF_dom"/>
</dbReference>
<evidence type="ECO:0000256" key="3">
    <source>
        <dbReference type="ARBA" id="ARBA00037882"/>
    </source>
</evidence>
<dbReference type="SUPFAM" id="SSF56436">
    <property type="entry name" value="C-type lectin-like"/>
    <property type="match status" value="1"/>
</dbReference>
<evidence type="ECO:0000259" key="5">
    <source>
        <dbReference type="Pfam" id="PF12867"/>
    </source>
</evidence>
<comment type="pathway">
    <text evidence="3">Amino-acid biosynthesis; ergothioneine biosynthesis.</text>
</comment>
<gene>
    <name evidence="6" type="ORF">EV676_102244</name>
</gene>
<dbReference type="Gene3D" id="3.90.1580.10">
    <property type="entry name" value="paralog of FGE (formylglycine-generating enzyme)"/>
    <property type="match status" value="2"/>
</dbReference>
<dbReference type="RefSeq" id="WP_336470668.1">
    <property type="nucleotide sequence ID" value="NZ_CP110416.1"/>
</dbReference>
<dbReference type="NCBIfam" id="NF041186">
    <property type="entry name" value="SenA"/>
    <property type="match status" value="1"/>
</dbReference>
<dbReference type="AlphaFoldDB" id="A0AA46HWR9"/>
<dbReference type="InterPro" id="IPR051043">
    <property type="entry name" value="Sulfatase_Mod_Factor_Kinase"/>
</dbReference>
<evidence type="ECO:0000256" key="1">
    <source>
        <dbReference type="ARBA" id="ARBA00023002"/>
    </source>
</evidence>
<proteinExistence type="predicted"/>
<organism evidence="6 7">
    <name type="scientific">Caldimonas thermodepolymerans</name>
    <dbReference type="NCBI Taxonomy" id="215580"/>
    <lineage>
        <taxon>Bacteria</taxon>
        <taxon>Pseudomonadati</taxon>
        <taxon>Pseudomonadota</taxon>
        <taxon>Betaproteobacteria</taxon>
        <taxon>Burkholderiales</taxon>
        <taxon>Sphaerotilaceae</taxon>
        <taxon>Caldimonas</taxon>
    </lineage>
</organism>
<feature type="domain" description="Sulfatase-modifying factor enzyme-like" evidence="4">
    <location>
        <begin position="199"/>
        <end position="327"/>
    </location>
</feature>